<dbReference type="GO" id="GO:0022857">
    <property type="term" value="F:transmembrane transporter activity"/>
    <property type="evidence" value="ECO:0000318"/>
    <property type="project" value="GO_Central"/>
</dbReference>
<dbReference type="AlphaFoldDB" id="B3S0V9"/>
<feature type="transmembrane region" description="Helical" evidence="7">
    <location>
        <begin position="145"/>
        <end position="166"/>
    </location>
</feature>
<feature type="transmembrane region" description="Helical" evidence="7">
    <location>
        <begin position="251"/>
        <end position="271"/>
    </location>
</feature>
<feature type="transmembrane region" description="Helical" evidence="7">
    <location>
        <begin position="336"/>
        <end position="357"/>
    </location>
</feature>
<dbReference type="EMBL" id="DS985246">
    <property type="protein sequence ID" value="EDV24073.1"/>
    <property type="molecule type" value="Genomic_DNA"/>
</dbReference>
<feature type="transmembrane region" description="Helical" evidence="7">
    <location>
        <begin position="206"/>
        <end position="230"/>
    </location>
</feature>
<feature type="transmembrane region" description="Helical" evidence="7">
    <location>
        <begin position="78"/>
        <end position="99"/>
    </location>
</feature>
<organism evidence="8 9">
    <name type="scientific">Trichoplax adhaerens</name>
    <name type="common">Trichoplax reptans</name>
    <dbReference type="NCBI Taxonomy" id="10228"/>
    <lineage>
        <taxon>Eukaryota</taxon>
        <taxon>Metazoa</taxon>
        <taxon>Placozoa</taxon>
        <taxon>Uniplacotomia</taxon>
        <taxon>Trichoplacea</taxon>
        <taxon>Trichoplacidae</taxon>
        <taxon>Trichoplax</taxon>
    </lineage>
</organism>
<dbReference type="InParanoid" id="B3S0V9"/>
<dbReference type="RefSeq" id="XP_002113599.1">
    <property type="nucleotide sequence ID" value="XM_002113563.1"/>
</dbReference>
<feature type="transmembrane region" description="Helical" evidence="7">
    <location>
        <begin position="175"/>
        <end position="194"/>
    </location>
</feature>
<dbReference type="eggNOG" id="ENOG502RB7Q">
    <property type="taxonomic scope" value="Eukaryota"/>
</dbReference>
<evidence type="ECO:0000256" key="6">
    <source>
        <dbReference type="ARBA" id="ARBA00023136"/>
    </source>
</evidence>
<evidence type="ECO:0000256" key="4">
    <source>
        <dbReference type="ARBA" id="ARBA00022692"/>
    </source>
</evidence>
<feature type="transmembrane region" description="Helical" evidence="7">
    <location>
        <begin position="119"/>
        <end position="139"/>
    </location>
</feature>
<dbReference type="InterPro" id="IPR013936">
    <property type="entry name" value="CRT-like"/>
</dbReference>
<sequence length="416" mass="46090">MVLINSRKKQLALGPVRCNLLLANIFFAALSVIGQSGQLISLPLWVDATEQVAKNNASYDIDNITENGNHTHLSMDSYFVVSFASFCYVIFFGAITLAIKFIKPGEIGEAERNFPRKNLIVVGGFDAANGLLVVFASSGTRTPPYLQAILQNVSIPLIVIVRYLLLHKKPTLKKLICTVVVMLCLFICLIPKIFPSINGKAQHHLPHAATGAAAIIWPIIFMIGFIPAAFMNAYEEAGLKMKSPNEKRVNAIWYLTWTSFYQLVTVALFFWLDFLPFYGNQPDIQTFGRSYAFGLSCFFGGSGCSAAPGLRGTSFILFYIINYIGGSLLMRYAEGATLLAIVGALVTPIGFIFWTLFQEEPFMFHPHVSNTTWFSLAGIIVMFPALIIYNMGKKEIDMTNRDDTDSTASLMGYDKL</sequence>
<keyword evidence="9" id="KW-1185">Reference proteome</keyword>
<dbReference type="GO" id="GO:0034635">
    <property type="term" value="P:glutathione transport"/>
    <property type="evidence" value="ECO:0000318"/>
    <property type="project" value="GO_Central"/>
</dbReference>
<comment type="subcellular location">
    <subcellularLocation>
        <location evidence="1">Membrane</location>
        <topology evidence="1">Multi-pass membrane protein</topology>
    </subcellularLocation>
</comment>
<evidence type="ECO:0000313" key="9">
    <source>
        <dbReference type="Proteomes" id="UP000009022"/>
    </source>
</evidence>
<evidence type="ECO:0000256" key="3">
    <source>
        <dbReference type="ARBA" id="ARBA00022448"/>
    </source>
</evidence>
<dbReference type="Proteomes" id="UP000009022">
    <property type="component" value="Unassembled WGS sequence"/>
</dbReference>
<feature type="transmembrane region" description="Helical" evidence="7">
    <location>
        <begin position="21"/>
        <end position="46"/>
    </location>
</feature>
<dbReference type="PhylomeDB" id="B3S0V9"/>
<accession>B3S0V9</accession>
<comment type="similarity">
    <text evidence="2">Belongs to the CRT-like transporter family.</text>
</comment>
<evidence type="ECO:0000256" key="2">
    <source>
        <dbReference type="ARBA" id="ARBA00006690"/>
    </source>
</evidence>
<dbReference type="CTD" id="6754812"/>
<feature type="transmembrane region" description="Helical" evidence="7">
    <location>
        <begin position="372"/>
        <end position="391"/>
    </location>
</feature>
<evidence type="ECO:0000313" key="8">
    <source>
        <dbReference type="EMBL" id="EDV24073.1"/>
    </source>
</evidence>
<evidence type="ECO:0000256" key="5">
    <source>
        <dbReference type="ARBA" id="ARBA00022989"/>
    </source>
</evidence>
<keyword evidence="3" id="KW-0813">Transport</keyword>
<dbReference type="OrthoDB" id="264057at2759"/>
<dbReference type="KEGG" id="tad:TRIADDRAFT_57187"/>
<protein>
    <recommendedName>
        <fullName evidence="10">EamA domain-containing protein</fullName>
    </recommendedName>
</protein>
<dbReference type="PANTHER" id="PTHR31326">
    <property type="entry name" value="PROTEIN CLT2, CHLOROPLASTIC"/>
    <property type="match status" value="1"/>
</dbReference>
<feature type="transmembrane region" description="Helical" evidence="7">
    <location>
        <begin position="291"/>
        <end position="324"/>
    </location>
</feature>
<dbReference type="Pfam" id="PF08627">
    <property type="entry name" value="CRT-like"/>
    <property type="match status" value="1"/>
</dbReference>
<gene>
    <name evidence="8" type="ORF">TRIADDRAFT_57187</name>
</gene>
<dbReference type="HOGENOM" id="CLU_056438_0_0_1"/>
<dbReference type="OMA" id="IASHVQY"/>
<dbReference type="GO" id="GO:0016020">
    <property type="term" value="C:membrane"/>
    <property type="evidence" value="ECO:0007669"/>
    <property type="project" value="UniProtKB-SubCell"/>
</dbReference>
<dbReference type="InterPro" id="IPR037185">
    <property type="entry name" value="EmrE-like"/>
</dbReference>
<keyword evidence="6 7" id="KW-0472">Membrane</keyword>
<evidence type="ECO:0008006" key="10">
    <source>
        <dbReference type="Google" id="ProtNLM"/>
    </source>
</evidence>
<evidence type="ECO:0000256" key="7">
    <source>
        <dbReference type="SAM" id="Phobius"/>
    </source>
</evidence>
<evidence type="ECO:0000256" key="1">
    <source>
        <dbReference type="ARBA" id="ARBA00004141"/>
    </source>
</evidence>
<dbReference type="GeneID" id="6754812"/>
<proteinExistence type="inferred from homology"/>
<keyword evidence="4 7" id="KW-0812">Transmembrane</keyword>
<keyword evidence="5 7" id="KW-1133">Transmembrane helix</keyword>
<name>B3S0V9_TRIAD</name>
<dbReference type="SUPFAM" id="SSF103481">
    <property type="entry name" value="Multidrug resistance efflux transporter EmrE"/>
    <property type="match status" value="1"/>
</dbReference>
<reference evidence="8 9" key="1">
    <citation type="journal article" date="2008" name="Nature">
        <title>The Trichoplax genome and the nature of placozoans.</title>
        <authorList>
            <person name="Srivastava M."/>
            <person name="Begovic E."/>
            <person name="Chapman J."/>
            <person name="Putnam N.H."/>
            <person name="Hellsten U."/>
            <person name="Kawashima T."/>
            <person name="Kuo A."/>
            <person name="Mitros T."/>
            <person name="Salamov A."/>
            <person name="Carpenter M.L."/>
            <person name="Signorovitch A.Y."/>
            <person name="Moreno M.A."/>
            <person name="Kamm K."/>
            <person name="Grimwood J."/>
            <person name="Schmutz J."/>
            <person name="Shapiro H."/>
            <person name="Grigoriev I.V."/>
            <person name="Buss L.W."/>
            <person name="Schierwater B."/>
            <person name="Dellaporta S.L."/>
            <person name="Rokhsar D.S."/>
        </authorList>
    </citation>
    <scope>NUCLEOTIDE SEQUENCE [LARGE SCALE GENOMIC DNA]</scope>
    <source>
        <strain evidence="8 9">Grell-BS-1999</strain>
    </source>
</reference>
<dbReference type="PANTHER" id="PTHR31326:SF1">
    <property type="entry name" value="PROTEIN CLT2, CHLOROPLASTIC"/>
    <property type="match status" value="1"/>
</dbReference>